<evidence type="ECO:0000256" key="3">
    <source>
        <dbReference type="ARBA" id="ARBA00018147"/>
    </source>
</evidence>
<evidence type="ECO:0000256" key="2">
    <source>
        <dbReference type="ARBA" id="ARBA00009534"/>
    </source>
</evidence>
<dbReference type="InterPro" id="IPR029656">
    <property type="entry name" value="RSRP1"/>
</dbReference>
<dbReference type="EMBL" id="JAIPUX010000035">
    <property type="protein sequence ID" value="KAH0631214.1"/>
    <property type="molecule type" value="Genomic_DNA"/>
</dbReference>
<comment type="function">
    <text evidence="6">Probably acts as a spliceosomal factor that contributes to spliceosome assembly and regulates the isoform switching of proteins such as PARP6.</text>
</comment>
<comment type="subcellular location">
    <subcellularLocation>
        <location evidence="1">Nucleus</location>
    </subcellularLocation>
</comment>
<reference evidence="8 9" key="1">
    <citation type="journal article" date="2022" name="Gigascience">
        <title>A chromosome-level genome assembly and annotation of the desert horned lizard, Phrynosoma platyrhinos, provides insight into chromosomal rearrangements among reptiles.</title>
        <authorList>
            <person name="Koochekian N."/>
            <person name="Ascanio A."/>
            <person name="Farleigh K."/>
            <person name="Card D.C."/>
            <person name="Schield D.R."/>
            <person name="Castoe T.A."/>
            <person name="Jezkova T."/>
        </authorList>
    </citation>
    <scope>NUCLEOTIDE SEQUENCE [LARGE SCALE GENOMIC DNA]</scope>
    <source>
        <strain evidence="8">NK-2021</strain>
    </source>
</reference>
<gene>
    <name evidence="8" type="ORF">JD844_005441</name>
</gene>
<dbReference type="Pfam" id="PF17069">
    <property type="entry name" value="RSRP"/>
    <property type="match status" value="1"/>
</dbReference>
<name>A0ABQ7TN12_PHRPL</name>
<evidence type="ECO:0000313" key="8">
    <source>
        <dbReference type="EMBL" id="KAH0631214.1"/>
    </source>
</evidence>
<feature type="region of interest" description="Disordered" evidence="7">
    <location>
        <begin position="281"/>
        <end position="300"/>
    </location>
</feature>
<comment type="similarity">
    <text evidence="2">Belongs to the RSRP family.</text>
</comment>
<keyword evidence="9" id="KW-1185">Reference proteome</keyword>
<evidence type="ECO:0000256" key="6">
    <source>
        <dbReference type="ARBA" id="ARBA00034666"/>
    </source>
</evidence>
<sequence>MIRRPEAATTAADNALVRKRVGEKVRSSQAQRVMGNSRVVLTACAEAEKRAYNTSMEILSRMRVQQHQRKRGLVQDQGAVVVEDPPQDHLAGHLTVQDLVQALHLPQEAGVALGADQDHVRKGIVLGGTEDTQDLIPGVAQDPAATDTGKGTILDITAGDTVVLLQDTDRAAVLLGDHTIGGLTLEADQEAEDTMDLEEPYILRLIEAGEAVHDQEKRELLEIAKANAAKTFGTNIVLPASLKIAAKSNEIENGKLKDSLGIEKTLARPVALKAINVPFKETAGSPGREEKKESPTGQWIPVKNEENVLFHNFSPKSTSFRAR</sequence>
<keyword evidence="5" id="KW-0539">Nucleus</keyword>
<comment type="caution">
    <text evidence="8">The sequence shown here is derived from an EMBL/GenBank/DDBJ whole genome shotgun (WGS) entry which is preliminary data.</text>
</comment>
<keyword evidence="4" id="KW-0597">Phosphoprotein</keyword>
<evidence type="ECO:0000256" key="4">
    <source>
        <dbReference type="ARBA" id="ARBA00022553"/>
    </source>
</evidence>
<dbReference type="PANTHER" id="PTHR47622:SF1">
    <property type="entry name" value="ARGININE_SERINE-RICH PROTEIN 1"/>
    <property type="match status" value="1"/>
</dbReference>
<proteinExistence type="inferred from homology"/>
<dbReference type="Proteomes" id="UP000826234">
    <property type="component" value="Unassembled WGS sequence"/>
</dbReference>
<accession>A0ABQ7TN12</accession>
<evidence type="ECO:0000256" key="1">
    <source>
        <dbReference type="ARBA" id="ARBA00004123"/>
    </source>
</evidence>
<dbReference type="PANTHER" id="PTHR47622">
    <property type="entry name" value="ARGININE/SERINE-RICH PROTEIN 1"/>
    <property type="match status" value="1"/>
</dbReference>
<evidence type="ECO:0000256" key="5">
    <source>
        <dbReference type="ARBA" id="ARBA00023242"/>
    </source>
</evidence>
<organism evidence="8 9">
    <name type="scientific">Phrynosoma platyrhinos</name>
    <name type="common">Desert horned lizard</name>
    <dbReference type="NCBI Taxonomy" id="52577"/>
    <lineage>
        <taxon>Eukaryota</taxon>
        <taxon>Metazoa</taxon>
        <taxon>Chordata</taxon>
        <taxon>Craniata</taxon>
        <taxon>Vertebrata</taxon>
        <taxon>Euteleostomi</taxon>
        <taxon>Lepidosauria</taxon>
        <taxon>Squamata</taxon>
        <taxon>Bifurcata</taxon>
        <taxon>Unidentata</taxon>
        <taxon>Episquamata</taxon>
        <taxon>Toxicofera</taxon>
        <taxon>Iguania</taxon>
        <taxon>Phrynosomatidae</taxon>
        <taxon>Phrynosomatinae</taxon>
        <taxon>Phrynosoma</taxon>
    </lineage>
</organism>
<evidence type="ECO:0000313" key="9">
    <source>
        <dbReference type="Proteomes" id="UP000826234"/>
    </source>
</evidence>
<evidence type="ECO:0000256" key="7">
    <source>
        <dbReference type="SAM" id="MobiDB-lite"/>
    </source>
</evidence>
<protein>
    <recommendedName>
        <fullName evidence="3">Arginine/serine-rich protein 1</fullName>
    </recommendedName>
</protein>